<dbReference type="GO" id="GO:0003676">
    <property type="term" value="F:nucleic acid binding"/>
    <property type="evidence" value="ECO:0007669"/>
    <property type="project" value="InterPro"/>
</dbReference>
<keyword evidence="5" id="KW-1185">Reference proteome</keyword>
<dbReference type="Proteomes" id="UP000054408">
    <property type="component" value="Unassembled WGS sequence"/>
</dbReference>
<keyword evidence="1" id="KW-0862">Zinc</keyword>
<evidence type="ECO:0000256" key="2">
    <source>
        <dbReference type="SAM" id="MobiDB-lite"/>
    </source>
</evidence>
<keyword evidence="1" id="KW-0863">Zinc-finger</keyword>
<dbReference type="InterPro" id="IPR036875">
    <property type="entry name" value="Znf_CCHC_sf"/>
</dbReference>
<dbReference type="Gene3D" id="4.10.60.10">
    <property type="entry name" value="Zinc finger, CCHC-type"/>
    <property type="match status" value="2"/>
</dbReference>
<evidence type="ECO:0000259" key="3">
    <source>
        <dbReference type="PROSITE" id="PS50158"/>
    </source>
</evidence>
<dbReference type="PANTHER" id="PTHR46242">
    <property type="entry name" value="ZINC FINGER CCHC DOMAIN-CONTAINING PROTEIN 9 ZCCHC9"/>
    <property type="match status" value="1"/>
</dbReference>
<feature type="region of interest" description="Disordered" evidence="2">
    <location>
        <begin position="42"/>
        <end position="62"/>
    </location>
</feature>
<dbReference type="PROSITE" id="PS50158">
    <property type="entry name" value="ZF_CCHC"/>
    <property type="match status" value="3"/>
</dbReference>
<dbReference type="InterPro" id="IPR042246">
    <property type="entry name" value="ZCCHC9"/>
</dbReference>
<dbReference type="GO" id="GO:0005730">
    <property type="term" value="C:nucleolus"/>
    <property type="evidence" value="ECO:0007669"/>
    <property type="project" value="TreeGrafter"/>
</dbReference>
<dbReference type="SUPFAM" id="SSF57756">
    <property type="entry name" value="Retrovirus zinc finger-like domains"/>
    <property type="match status" value="2"/>
</dbReference>
<sequence length="265" mass="27914">MCYHCGETGHFKQQCPEIRAYDVCFRCRKSGHSVADCPEGGGSGGNGGEGEKGGKGKKKKPKSICYNCGSKRHTLKRCKKEKIGSGLDFASCYVCGKQGHLASKCPENMNGIYPNGGCCKRCGSVYHLLRDCDAVALKKQMATAEADGGMGWHDPGTLEYVVHRKTTEAKISEANVDAGATGANQLELGTRAGGAEPAAAAPSAPLSLAERLAAKKRKATEPTVAAAEAPSGPISLSERLAAKKRKASQPAVVSFDAKRQRTLLN</sequence>
<dbReference type="Pfam" id="PF00098">
    <property type="entry name" value="zf-CCHC"/>
    <property type="match status" value="3"/>
</dbReference>
<dbReference type="AlphaFoldDB" id="A0A0L0D278"/>
<feature type="domain" description="CCHC-type" evidence="3">
    <location>
        <begin position="2"/>
        <end position="17"/>
    </location>
</feature>
<dbReference type="SMART" id="SM00343">
    <property type="entry name" value="ZnF_C2HC"/>
    <property type="match status" value="5"/>
</dbReference>
<name>A0A0L0D278_THETB</name>
<evidence type="ECO:0000313" key="4">
    <source>
        <dbReference type="EMBL" id="KNC46306.1"/>
    </source>
</evidence>
<feature type="domain" description="CCHC-type" evidence="3">
    <location>
        <begin position="24"/>
        <end position="39"/>
    </location>
</feature>
<organism evidence="4 5">
    <name type="scientific">Thecamonas trahens ATCC 50062</name>
    <dbReference type="NCBI Taxonomy" id="461836"/>
    <lineage>
        <taxon>Eukaryota</taxon>
        <taxon>Apusozoa</taxon>
        <taxon>Apusomonadida</taxon>
        <taxon>Apusomonadidae</taxon>
        <taxon>Thecamonas</taxon>
    </lineage>
</organism>
<dbReference type="OrthoDB" id="3863715at2759"/>
<dbReference type="eggNOG" id="KOG4400">
    <property type="taxonomic scope" value="Eukaryota"/>
</dbReference>
<evidence type="ECO:0000313" key="5">
    <source>
        <dbReference type="Proteomes" id="UP000054408"/>
    </source>
</evidence>
<dbReference type="InterPro" id="IPR001878">
    <property type="entry name" value="Znf_CCHC"/>
</dbReference>
<dbReference type="STRING" id="461836.A0A0L0D278"/>
<reference evidence="4 5" key="1">
    <citation type="submission" date="2010-05" db="EMBL/GenBank/DDBJ databases">
        <title>The Genome Sequence of Thecamonas trahens ATCC 50062.</title>
        <authorList>
            <consortium name="The Broad Institute Genome Sequencing Platform"/>
            <person name="Russ C."/>
            <person name="Cuomo C."/>
            <person name="Shea T."/>
            <person name="Young S.K."/>
            <person name="Zeng Q."/>
            <person name="Koehrsen M."/>
            <person name="Haas B."/>
            <person name="Borodovsky M."/>
            <person name="Guigo R."/>
            <person name="Alvarado L."/>
            <person name="Berlin A."/>
            <person name="Bochicchio J."/>
            <person name="Borenstein D."/>
            <person name="Chapman S."/>
            <person name="Chen Z."/>
            <person name="Freedman E."/>
            <person name="Gellesch M."/>
            <person name="Goldberg J."/>
            <person name="Griggs A."/>
            <person name="Gujja S."/>
            <person name="Heilman E."/>
            <person name="Heiman D."/>
            <person name="Hepburn T."/>
            <person name="Howarth C."/>
            <person name="Jen D."/>
            <person name="Larson L."/>
            <person name="Mehta T."/>
            <person name="Park D."/>
            <person name="Pearson M."/>
            <person name="Roberts A."/>
            <person name="Saif S."/>
            <person name="Shenoy N."/>
            <person name="Sisk P."/>
            <person name="Stolte C."/>
            <person name="Sykes S."/>
            <person name="Thomson T."/>
            <person name="Walk T."/>
            <person name="White J."/>
            <person name="Yandava C."/>
            <person name="Burger G."/>
            <person name="Gray M.W."/>
            <person name="Holland P.W.H."/>
            <person name="King N."/>
            <person name="Lang F.B.F."/>
            <person name="Roger A.J."/>
            <person name="Ruiz-Trillo I."/>
            <person name="Lander E."/>
            <person name="Nusbaum C."/>
        </authorList>
    </citation>
    <scope>NUCLEOTIDE SEQUENCE [LARGE SCALE GENOMIC DNA]</scope>
    <source>
        <strain evidence="4 5">ATCC 50062</strain>
    </source>
</reference>
<dbReference type="GeneID" id="25562411"/>
<dbReference type="RefSeq" id="XP_013760599.1">
    <property type="nucleotide sequence ID" value="XM_013905145.1"/>
</dbReference>
<gene>
    <name evidence="4" type="ORF">AMSG_02758</name>
</gene>
<feature type="compositionally biased region" description="Low complexity" evidence="2">
    <location>
        <begin position="221"/>
        <end position="230"/>
    </location>
</feature>
<feature type="region of interest" description="Disordered" evidence="2">
    <location>
        <begin position="217"/>
        <end position="265"/>
    </location>
</feature>
<feature type="domain" description="CCHC-type" evidence="3">
    <location>
        <begin position="92"/>
        <end position="107"/>
    </location>
</feature>
<accession>A0A0L0D278</accession>
<evidence type="ECO:0000256" key="1">
    <source>
        <dbReference type="PROSITE-ProRule" id="PRU00047"/>
    </source>
</evidence>
<dbReference type="EMBL" id="GL349442">
    <property type="protein sequence ID" value="KNC46306.1"/>
    <property type="molecule type" value="Genomic_DNA"/>
</dbReference>
<dbReference type="GO" id="GO:0008270">
    <property type="term" value="F:zinc ion binding"/>
    <property type="evidence" value="ECO:0007669"/>
    <property type="project" value="UniProtKB-KW"/>
</dbReference>
<dbReference type="PANTHER" id="PTHR46242:SF1">
    <property type="entry name" value="ZINC FINGER CCHC DOMAIN-CONTAINING PROTEIN 9"/>
    <property type="match status" value="1"/>
</dbReference>
<proteinExistence type="predicted"/>
<keyword evidence="1" id="KW-0479">Metal-binding</keyword>
<protein>
    <submittedName>
        <fullName evidence="4">Zf-CCHC type zinc finger protein</fullName>
    </submittedName>
</protein>